<accession>A0A075WRD6</accession>
<dbReference type="eggNOG" id="ENOG5030PEF">
    <property type="taxonomic scope" value="Bacteria"/>
</dbReference>
<dbReference type="OrthoDB" id="9787246at2"/>
<dbReference type="RefSeq" id="WP_038061831.1">
    <property type="nucleotide sequence ID" value="NZ_CP008796.1"/>
</dbReference>
<dbReference type="KEGG" id="tcm:HL41_03215"/>
<evidence type="ECO:0008006" key="3">
    <source>
        <dbReference type="Google" id="ProtNLM"/>
    </source>
</evidence>
<dbReference type="Proteomes" id="UP000028481">
    <property type="component" value="Chromosome"/>
</dbReference>
<name>A0A075WRD6_9BACT</name>
<reference evidence="1 2" key="1">
    <citation type="journal article" date="2015" name="Genome Announc.">
        <title>Genome Sequence of a Sulfate-Reducing Thermophilic Bacterium, Thermodesulfobacterium commune DSM 2178T (Phylum Thermodesulfobacteria).</title>
        <authorList>
            <person name="Bhatnagar S."/>
            <person name="Badger J.H."/>
            <person name="Madupu R."/>
            <person name="Khouri H.M."/>
            <person name="O'Connor E.M."/>
            <person name="Robb F.T."/>
            <person name="Ward N.L."/>
            <person name="Eisen J.A."/>
        </authorList>
    </citation>
    <scope>NUCLEOTIDE SEQUENCE [LARGE SCALE GENOMIC DNA]</scope>
    <source>
        <strain evidence="1 2">DSM 2178</strain>
    </source>
</reference>
<organism evidence="1 2">
    <name type="scientific">Thermodesulfobacterium commune DSM 2178</name>
    <dbReference type="NCBI Taxonomy" id="289377"/>
    <lineage>
        <taxon>Bacteria</taxon>
        <taxon>Pseudomonadati</taxon>
        <taxon>Thermodesulfobacteriota</taxon>
        <taxon>Thermodesulfobacteria</taxon>
        <taxon>Thermodesulfobacteriales</taxon>
        <taxon>Thermodesulfobacteriaceae</taxon>
        <taxon>Thermodesulfobacterium</taxon>
    </lineage>
</organism>
<proteinExistence type="predicted"/>
<gene>
    <name evidence="1" type="ORF">HL41_03215</name>
</gene>
<dbReference type="PaxDb" id="289377-HL41_03215"/>
<sequence>MLERVELSKKITLSVLQRNISLGSLEYLPTHIKQNLDFHLKKAILLYSQHKVEYLTIKPITGNSLEIQVFDSSKFEIGKIILIILQEGQIRYIFQCLVKKIENNRLEVEILPPRYDERIKISGNIPVFMSIMQKNIGNQFLQSDYYLIRESNFDIKFFEETQEIYFYDLVIDNQNNVDPVFKNYISKNNLMGVLVDISSGGACVKVPSLLLSFSEEDLNQLFMFYLKFEIPSKEKKIKFGLLSSLRNLRYEQNSTYFHFMFLLSFKNEIWKKIKSLLTFSTFV</sequence>
<evidence type="ECO:0000313" key="2">
    <source>
        <dbReference type="Proteomes" id="UP000028481"/>
    </source>
</evidence>
<dbReference type="AlphaFoldDB" id="A0A075WRD6"/>
<dbReference type="EMBL" id="CP008796">
    <property type="protein sequence ID" value="AIH03874.1"/>
    <property type="molecule type" value="Genomic_DNA"/>
</dbReference>
<evidence type="ECO:0000313" key="1">
    <source>
        <dbReference type="EMBL" id="AIH03874.1"/>
    </source>
</evidence>
<keyword evidence="2" id="KW-1185">Reference proteome</keyword>
<dbReference type="HOGENOM" id="CLU_1004486_0_0_0"/>
<protein>
    <recommendedName>
        <fullName evidence="3">PilZ domain-containing protein</fullName>
    </recommendedName>
</protein>